<organism evidence="1 2">
    <name type="scientific">Ralstonia solanacearum</name>
    <name type="common">Pseudomonas solanacearum</name>
    <dbReference type="NCBI Taxonomy" id="305"/>
    <lineage>
        <taxon>Bacteria</taxon>
        <taxon>Pseudomonadati</taxon>
        <taxon>Pseudomonadota</taxon>
        <taxon>Betaproteobacteria</taxon>
        <taxon>Burkholderiales</taxon>
        <taxon>Burkholderiaceae</taxon>
        <taxon>Ralstonia</taxon>
        <taxon>Ralstonia solanacearum species complex</taxon>
    </lineage>
</organism>
<keyword evidence="1" id="KW-0614">Plasmid</keyword>
<dbReference type="Proteomes" id="UP000310553">
    <property type="component" value="Plasmid pUW386"/>
</dbReference>
<name>A0AA92EIQ1_RALSL</name>
<dbReference type="AlphaFoldDB" id="A0AA92EIQ1"/>
<evidence type="ECO:0000313" key="2">
    <source>
        <dbReference type="Proteomes" id="UP000310553"/>
    </source>
</evidence>
<sequence length="60" mass="6276">MQRTRSCDCLADQDVVAAGDRVLLLPVAMMAGSRSARSALILDSVSTVFPDVAVVRGAGR</sequence>
<reference evidence="1 2" key="1">
    <citation type="submission" date="2019-04" db="EMBL/GenBank/DDBJ databases">
        <title>Complete Genome of UW386 and Higher Quality Genome of UW700.</title>
        <authorList>
            <person name="Jacobs J."/>
            <person name="Perez A."/>
            <person name="Steidl O."/>
            <person name="Allen C."/>
        </authorList>
    </citation>
    <scope>NUCLEOTIDE SEQUENCE [LARGE SCALE GENOMIC DNA]</scope>
    <source>
        <strain evidence="1 2">UW386</strain>
        <plasmid evidence="2">puw386</plasmid>
    </source>
</reference>
<protein>
    <submittedName>
        <fullName evidence="1">Uncharacterized protein</fullName>
    </submittedName>
</protein>
<proteinExistence type="predicted"/>
<dbReference type="EMBL" id="CP039340">
    <property type="protein sequence ID" value="QCX52183.1"/>
    <property type="molecule type" value="Genomic_DNA"/>
</dbReference>
<geneLocation type="plasmid" evidence="2">
    <name>puw386</name>
</geneLocation>
<gene>
    <name evidence="1" type="ORF">E7Z57_20965</name>
</gene>
<accession>A0AA92EIQ1</accession>
<evidence type="ECO:0000313" key="1">
    <source>
        <dbReference type="EMBL" id="QCX52183.1"/>
    </source>
</evidence>